<sequence length="163" mass="17049">MSDDISDGSDDVVGVLTERIEARFGMGLAQLKAAVAAAPAANPDATVVVKYHGLLVDSQDVLDWAEDALLAALETQPSSEVDDPTMHLAQRVNAAVTTRDGRALVVRWLLDPDAPGKRGVAAERLARLNRGTRKGPAVQTSAPRRPASVPAPASVPQAGRATL</sequence>
<keyword evidence="3" id="KW-1185">Reference proteome</keyword>
<feature type="region of interest" description="Disordered" evidence="1">
    <location>
        <begin position="129"/>
        <end position="163"/>
    </location>
</feature>
<name>A0ABW1GKR4_9ACTN</name>
<proteinExistence type="predicted"/>
<dbReference type="Proteomes" id="UP001596200">
    <property type="component" value="Unassembled WGS sequence"/>
</dbReference>
<dbReference type="RefSeq" id="WP_344514820.1">
    <property type="nucleotide sequence ID" value="NZ_BAAATU010000031.1"/>
</dbReference>
<gene>
    <name evidence="2" type="ORF">ACFP1B_13595</name>
</gene>
<evidence type="ECO:0000256" key="1">
    <source>
        <dbReference type="SAM" id="MobiDB-lite"/>
    </source>
</evidence>
<protein>
    <submittedName>
        <fullName evidence="2">Uncharacterized protein</fullName>
    </submittedName>
</protein>
<reference evidence="3" key="1">
    <citation type="journal article" date="2019" name="Int. J. Syst. Evol. Microbiol.">
        <title>The Global Catalogue of Microorganisms (GCM) 10K type strain sequencing project: providing services to taxonomists for standard genome sequencing and annotation.</title>
        <authorList>
            <consortium name="The Broad Institute Genomics Platform"/>
            <consortium name="The Broad Institute Genome Sequencing Center for Infectious Disease"/>
            <person name="Wu L."/>
            <person name="Ma J."/>
        </authorList>
    </citation>
    <scope>NUCLEOTIDE SEQUENCE [LARGE SCALE GENOMIC DNA]</scope>
    <source>
        <strain evidence="3">JCM 4147</strain>
    </source>
</reference>
<dbReference type="EMBL" id="JBHSPU010000013">
    <property type="protein sequence ID" value="MFC5914457.1"/>
    <property type="molecule type" value="Genomic_DNA"/>
</dbReference>
<feature type="compositionally biased region" description="Low complexity" evidence="1">
    <location>
        <begin position="141"/>
        <end position="156"/>
    </location>
</feature>
<comment type="caution">
    <text evidence="2">The sequence shown here is derived from an EMBL/GenBank/DDBJ whole genome shotgun (WGS) entry which is preliminary data.</text>
</comment>
<evidence type="ECO:0000313" key="3">
    <source>
        <dbReference type="Proteomes" id="UP001596200"/>
    </source>
</evidence>
<accession>A0ABW1GKR4</accession>
<evidence type="ECO:0000313" key="2">
    <source>
        <dbReference type="EMBL" id="MFC5914457.1"/>
    </source>
</evidence>
<organism evidence="2 3">
    <name type="scientific">Streptomyces pulveraceus</name>
    <dbReference type="NCBI Taxonomy" id="68258"/>
    <lineage>
        <taxon>Bacteria</taxon>
        <taxon>Bacillati</taxon>
        <taxon>Actinomycetota</taxon>
        <taxon>Actinomycetes</taxon>
        <taxon>Kitasatosporales</taxon>
        <taxon>Streptomycetaceae</taxon>
        <taxon>Streptomyces</taxon>
    </lineage>
</organism>